<dbReference type="RefSeq" id="WP_039815432.1">
    <property type="nucleotide sequence ID" value="NZ_UGRY01000002.1"/>
</dbReference>
<evidence type="ECO:0000256" key="11">
    <source>
        <dbReference type="ARBA" id="ARBA00023133"/>
    </source>
</evidence>
<dbReference type="SUPFAM" id="SSF54373">
    <property type="entry name" value="FAD-linked reductases, C-terminal domain"/>
    <property type="match status" value="1"/>
</dbReference>
<comment type="function">
    <text evidence="3 12">Involved in coproporphyrin-dependent heme b biosynthesis. Catalyzes the oxidation of coproporphyrinogen III to coproporphyrin III.</text>
</comment>
<evidence type="ECO:0000256" key="12">
    <source>
        <dbReference type="RuleBase" id="RU364052"/>
    </source>
</evidence>
<name>A0A378YV22_9NOCA</name>
<dbReference type="Gene3D" id="3.90.660.20">
    <property type="entry name" value="Protoporphyrinogen oxidase, mitochondrial, domain 2"/>
    <property type="match status" value="1"/>
</dbReference>
<dbReference type="NCBIfam" id="NF008841">
    <property type="entry name" value="PRK11883.1-1"/>
    <property type="match status" value="1"/>
</dbReference>
<keyword evidence="11 12" id="KW-0350">Heme biosynthesis</keyword>
<dbReference type="EC" id="1.3.3.15" evidence="6 12"/>
<evidence type="ECO:0000256" key="10">
    <source>
        <dbReference type="ARBA" id="ARBA00023002"/>
    </source>
</evidence>
<evidence type="ECO:0000313" key="15">
    <source>
        <dbReference type="Proteomes" id="UP000255467"/>
    </source>
</evidence>
<dbReference type="EMBL" id="UGRY01000002">
    <property type="protein sequence ID" value="SUA80301.1"/>
    <property type="molecule type" value="Genomic_DNA"/>
</dbReference>
<keyword evidence="9 12" id="KW-0274">FAD</keyword>
<dbReference type="STRING" id="1406858.GCA_000710895_06305"/>
<comment type="similarity">
    <text evidence="5 12">Belongs to the protoporphyrinogen/coproporphyrinogen oxidase family. Coproporphyrinogen III oxidase subfamily.</text>
</comment>
<organism evidence="14 15">
    <name type="scientific">Nocardia otitidiscaviarum</name>
    <dbReference type="NCBI Taxonomy" id="1823"/>
    <lineage>
        <taxon>Bacteria</taxon>
        <taxon>Bacillati</taxon>
        <taxon>Actinomycetota</taxon>
        <taxon>Actinomycetes</taxon>
        <taxon>Mycobacteriales</taxon>
        <taxon>Nocardiaceae</taxon>
        <taxon>Nocardia</taxon>
    </lineage>
</organism>
<evidence type="ECO:0000256" key="4">
    <source>
        <dbReference type="ARBA" id="ARBA00004744"/>
    </source>
</evidence>
<keyword evidence="15" id="KW-1185">Reference proteome</keyword>
<keyword evidence="8 12" id="KW-0285">Flavoprotein</keyword>
<dbReference type="GO" id="GO:0006783">
    <property type="term" value="P:heme biosynthetic process"/>
    <property type="evidence" value="ECO:0007669"/>
    <property type="project" value="UniProtKB-UniRule"/>
</dbReference>
<evidence type="ECO:0000256" key="3">
    <source>
        <dbReference type="ARBA" id="ARBA00002185"/>
    </source>
</evidence>
<comment type="catalytic activity">
    <reaction evidence="1">
        <text>coproporphyrinogen III + 3 O2 = coproporphyrin III + 3 H2O2</text>
        <dbReference type="Rhea" id="RHEA:43436"/>
        <dbReference type="ChEBI" id="CHEBI:15379"/>
        <dbReference type="ChEBI" id="CHEBI:16240"/>
        <dbReference type="ChEBI" id="CHEBI:57309"/>
        <dbReference type="ChEBI" id="CHEBI:131725"/>
        <dbReference type="EC" id="1.3.3.15"/>
    </reaction>
    <physiologicalReaction direction="left-to-right" evidence="1">
        <dbReference type="Rhea" id="RHEA:43437"/>
    </physiologicalReaction>
</comment>
<protein>
    <recommendedName>
        <fullName evidence="7 12">Coproporphyrinogen III oxidase</fullName>
        <ecNumber evidence="6 12">1.3.3.15</ecNumber>
    </recommendedName>
</protein>
<comment type="pathway">
    <text evidence="4 12">Porphyrin-containing compound metabolism; protoheme biosynthesis.</text>
</comment>
<dbReference type="Proteomes" id="UP000255467">
    <property type="component" value="Unassembled WGS sequence"/>
</dbReference>
<proteinExistence type="inferred from homology"/>
<evidence type="ECO:0000256" key="1">
    <source>
        <dbReference type="ARBA" id="ARBA00001755"/>
    </source>
</evidence>
<evidence type="ECO:0000256" key="7">
    <source>
        <dbReference type="ARBA" id="ARBA00019046"/>
    </source>
</evidence>
<gene>
    <name evidence="14" type="primary">hemY</name>
    <name evidence="14" type="ORF">NCTC1934_04209</name>
</gene>
<dbReference type="PANTHER" id="PTHR42923">
    <property type="entry name" value="PROTOPORPHYRINOGEN OXIDASE"/>
    <property type="match status" value="1"/>
</dbReference>
<comment type="subcellular location">
    <subcellularLocation>
        <location evidence="12">Cytoplasm</location>
    </subcellularLocation>
</comment>
<evidence type="ECO:0000256" key="5">
    <source>
        <dbReference type="ARBA" id="ARBA00008310"/>
    </source>
</evidence>
<keyword evidence="12" id="KW-0963">Cytoplasm</keyword>
<dbReference type="GO" id="GO:0004729">
    <property type="term" value="F:oxygen-dependent protoporphyrinogen oxidase activity"/>
    <property type="evidence" value="ECO:0007669"/>
    <property type="project" value="UniProtKB-UniRule"/>
</dbReference>
<dbReference type="InterPro" id="IPR036188">
    <property type="entry name" value="FAD/NAD-bd_sf"/>
</dbReference>
<dbReference type="InterPro" id="IPR002937">
    <property type="entry name" value="Amino_oxidase"/>
</dbReference>
<dbReference type="UniPathway" id="UPA00252"/>
<keyword evidence="10 12" id="KW-0560">Oxidoreductase</keyword>
<evidence type="ECO:0000313" key="14">
    <source>
        <dbReference type="EMBL" id="SUA80301.1"/>
    </source>
</evidence>
<dbReference type="InterPro" id="IPR004572">
    <property type="entry name" value="Protoporphyrinogen_oxidase"/>
</dbReference>
<dbReference type="SUPFAM" id="SSF51905">
    <property type="entry name" value="FAD/NAD(P)-binding domain"/>
    <property type="match status" value="1"/>
</dbReference>
<feature type="domain" description="Amine oxidase" evidence="13">
    <location>
        <begin position="10"/>
        <end position="443"/>
    </location>
</feature>
<accession>A0A378YV22</accession>
<evidence type="ECO:0000256" key="9">
    <source>
        <dbReference type="ARBA" id="ARBA00022827"/>
    </source>
</evidence>
<sequence>MRVAVVGGGISGLVAAYRLRGALGERVELVLVEGGERVGGILRTVDIAGEPVDLGAEAFVGRRPEIPALMRELGIAEQLVHPAGKRPLIWSGGAAHPLPERTLMGIPAAAEAVAGLVDAETMGRIAAEPEWPLRWERGADVAVGALVAERFGAQVVRRSVDPLLGGVYAGTADTIGVRAALPTLAAALDDGAASLTEAVRKALPPQSDTPVFGGIRDGYRVLLDALRAAAQVRVETDTAATRLTRTGAGWQLDPIGPVDAVVLATPAPVTAALLREVAPSAADLAGGIELASSAVVALALPRDTPLPDNSGILVATGEPLRAKAFTLSSRKWPHLADRDVALVRASFGRFGDPVPLSWPDTELVAAAVDDLTAVTGVPIRPLATVVQRWPGGLPQYAPGHSERIAALRDTLADRPGLALAGAYLDGVGVPACAASGTAAAARIAAHLVGGR</sequence>
<dbReference type="PANTHER" id="PTHR42923:SF3">
    <property type="entry name" value="PROTOPORPHYRINOGEN OXIDASE"/>
    <property type="match status" value="1"/>
</dbReference>
<dbReference type="InterPro" id="IPR050464">
    <property type="entry name" value="Zeta_carotene_desat/Oxidored"/>
</dbReference>
<dbReference type="GO" id="GO:0005737">
    <property type="term" value="C:cytoplasm"/>
    <property type="evidence" value="ECO:0007669"/>
    <property type="project" value="UniProtKB-SubCell"/>
</dbReference>
<dbReference type="Gene3D" id="1.10.3110.10">
    <property type="entry name" value="protoporphyrinogen ix oxidase, domain 3"/>
    <property type="match status" value="1"/>
</dbReference>
<evidence type="ECO:0000256" key="2">
    <source>
        <dbReference type="ARBA" id="ARBA00001974"/>
    </source>
</evidence>
<dbReference type="NCBIfam" id="TIGR00562">
    <property type="entry name" value="proto_IX_ox"/>
    <property type="match status" value="1"/>
</dbReference>
<dbReference type="OrthoDB" id="4496419at2"/>
<evidence type="ECO:0000259" key="13">
    <source>
        <dbReference type="Pfam" id="PF01593"/>
    </source>
</evidence>
<dbReference type="AlphaFoldDB" id="A0A378YV22"/>
<reference evidence="14 15" key="1">
    <citation type="submission" date="2018-06" db="EMBL/GenBank/DDBJ databases">
        <authorList>
            <consortium name="Pathogen Informatics"/>
            <person name="Doyle S."/>
        </authorList>
    </citation>
    <scope>NUCLEOTIDE SEQUENCE [LARGE SCALE GENOMIC DNA]</scope>
    <source>
        <strain evidence="14 15">NCTC1934</strain>
    </source>
</reference>
<evidence type="ECO:0000256" key="8">
    <source>
        <dbReference type="ARBA" id="ARBA00022630"/>
    </source>
</evidence>
<dbReference type="Gene3D" id="3.50.50.60">
    <property type="entry name" value="FAD/NAD(P)-binding domain"/>
    <property type="match status" value="1"/>
</dbReference>
<evidence type="ECO:0000256" key="6">
    <source>
        <dbReference type="ARBA" id="ARBA00012402"/>
    </source>
</evidence>
<comment type="cofactor">
    <cofactor evidence="2 12">
        <name>FAD</name>
        <dbReference type="ChEBI" id="CHEBI:57692"/>
    </cofactor>
</comment>
<dbReference type="Pfam" id="PF01593">
    <property type="entry name" value="Amino_oxidase"/>
    <property type="match status" value="1"/>
</dbReference>